<dbReference type="GeneID" id="70234329"/>
<dbReference type="AlphaFoldDB" id="A0A9P8PAJ0"/>
<evidence type="ECO:0000256" key="1">
    <source>
        <dbReference type="SAM" id="MobiDB-lite"/>
    </source>
</evidence>
<feature type="region of interest" description="Disordered" evidence="1">
    <location>
        <begin position="386"/>
        <end position="451"/>
    </location>
</feature>
<feature type="compositionally biased region" description="Polar residues" evidence="1">
    <location>
        <begin position="442"/>
        <end position="451"/>
    </location>
</feature>
<sequence>MSSNLKSGRIIASEFGRVLEAFKLTNPSDPLKKFTLRAEISTFLTIGVEQVVVGHVDRLICRPGSPEPLVTAHSNCSRHCLRGRNTGKNKFAVTDHVRPILEVLGRHGHAIGLCDFVVRRIFHNERARGRVGMSSERLQQSQGAENTYQNANGKTVRESESLCDAGDTGNNQSSGGGSHRNNLAKFFSNSSVSVTNHGNVLFLELFGKVSTRRARNVAPGLGEQHRHNHSEQREGDWSYQQVDWRNVLWRSRNEVQESTREIISGRGELVQLPLSNVFCEWSSVENSGDGKTNDVEVVQHGVSKHQWQSSTIKQLDWVHRSHGSNFGGLDWDVDSAVSKVDSHSQGCQRNVDLGQVCQVFSGKGLVDGQSKRLISDVSDELHQSTVRFPASGSDRGGYTNERGSELSSRPRSTQGQNTRTKPVALVEQFHQKSGDQSHERQLNNVGESSPNWHRLLGGKLVNRVKVAGKGEQDRVHHGNEHSGQLLPRLEQFSVGSGFKADFHNLQTSQYLPQETSSDNRQQTEFQGCTCLGSKRGT</sequence>
<dbReference type="RefSeq" id="XP_046063022.1">
    <property type="nucleotide sequence ID" value="XM_046203224.1"/>
</dbReference>
<organism evidence="2 3">
    <name type="scientific">Ogataea philodendri</name>
    <dbReference type="NCBI Taxonomy" id="1378263"/>
    <lineage>
        <taxon>Eukaryota</taxon>
        <taxon>Fungi</taxon>
        <taxon>Dikarya</taxon>
        <taxon>Ascomycota</taxon>
        <taxon>Saccharomycotina</taxon>
        <taxon>Pichiomycetes</taxon>
        <taxon>Pichiales</taxon>
        <taxon>Pichiaceae</taxon>
        <taxon>Ogataea</taxon>
    </lineage>
</organism>
<protein>
    <submittedName>
        <fullName evidence="2">Uncharacterized protein</fullName>
    </submittedName>
</protein>
<evidence type="ECO:0000313" key="3">
    <source>
        <dbReference type="Proteomes" id="UP000769157"/>
    </source>
</evidence>
<dbReference type="Proteomes" id="UP000769157">
    <property type="component" value="Unassembled WGS sequence"/>
</dbReference>
<keyword evidence="3" id="KW-1185">Reference proteome</keyword>
<feature type="compositionally biased region" description="Polar residues" evidence="1">
    <location>
        <begin position="405"/>
        <end position="420"/>
    </location>
</feature>
<feature type="region of interest" description="Disordered" evidence="1">
    <location>
        <begin position="129"/>
        <end position="177"/>
    </location>
</feature>
<feature type="compositionally biased region" description="Basic and acidic residues" evidence="1">
    <location>
        <begin position="429"/>
        <end position="441"/>
    </location>
</feature>
<accession>A0A9P8PAJ0</accession>
<name>A0A9P8PAJ0_9ASCO</name>
<evidence type="ECO:0000313" key="2">
    <source>
        <dbReference type="EMBL" id="KAH3668608.1"/>
    </source>
</evidence>
<reference evidence="2" key="1">
    <citation type="journal article" date="2021" name="Open Biol.">
        <title>Shared evolutionary footprints suggest mitochondrial oxidative damage underlies multiple complex I losses in fungi.</title>
        <authorList>
            <person name="Schikora-Tamarit M.A."/>
            <person name="Marcet-Houben M."/>
            <person name="Nosek J."/>
            <person name="Gabaldon T."/>
        </authorList>
    </citation>
    <scope>NUCLEOTIDE SEQUENCE</scope>
    <source>
        <strain evidence="2">CBS6075</strain>
    </source>
</reference>
<dbReference type="EMBL" id="JAEUBE010000158">
    <property type="protein sequence ID" value="KAH3668608.1"/>
    <property type="molecule type" value="Genomic_DNA"/>
</dbReference>
<proteinExistence type="predicted"/>
<feature type="compositionally biased region" description="Polar residues" evidence="1">
    <location>
        <begin position="136"/>
        <end position="153"/>
    </location>
</feature>
<comment type="caution">
    <text evidence="2">The sequence shown here is derived from an EMBL/GenBank/DDBJ whole genome shotgun (WGS) entry which is preliminary data.</text>
</comment>
<gene>
    <name evidence="2" type="ORF">OGAPHI_002362</name>
</gene>
<reference evidence="2" key="2">
    <citation type="submission" date="2021-01" db="EMBL/GenBank/DDBJ databases">
        <authorList>
            <person name="Schikora-Tamarit M.A."/>
        </authorList>
    </citation>
    <scope>NUCLEOTIDE SEQUENCE</scope>
    <source>
        <strain evidence="2">CBS6075</strain>
    </source>
</reference>